<dbReference type="GO" id="GO:0009236">
    <property type="term" value="P:cobalamin biosynthetic process"/>
    <property type="evidence" value="ECO:0007669"/>
    <property type="project" value="UniProtKB-UniRule"/>
</dbReference>
<dbReference type="InterPro" id="IPR029499">
    <property type="entry name" value="PduO-typ"/>
</dbReference>
<evidence type="ECO:0000256" key="6">
    <source>
        <dbReference type="ARBA" id="ARBA00022573"/>
    </source>
</evidence>
<keyword evidence="7 15" id="KW-0808">Transferase</keyword>
<dbReference type="NCBIfam" id="TIGR00636">
    <property type="entry name" value="PduO_Nterm"/>
    <property type="match status" value="1"/>
</dbReference>
<protein>
    <recommendedName>
        <fullName evidence="5 15">Corrinoid adenosyltransferase</fullName>
        <ecNumber evidence="4 15">2.5.1.17</ecNumber>
    </recommendedName>
    <alternativeName>
        <fullName evidence="10 15">Cob(II)alamin adenosyltransferase</fullName>
    </alternativeName>
    <alternativeName>
        <fullName evidence="12 15">Cob(II)yrinic acid a,c-diamide adenosyltransferase</fullName>
    </alternativeName>
    <alternativeName>
        <fullName evidence="11 15">Cobinamide/cobalamin adenosyltransferase</fullName>
    </alternativeName>
</protein>
<comment type="catalytic activity">
    <reaction evidence="14 15">
        <text>2 cob(II)alamin + reduced [electron-transfer flavoprotein] + 2 ATP = 2 adenosylcob(III)alamin + 2 triphosphate + oxidized [electron-transfer flavoprotein] + 3 H(+)</text>
        <dbReference type="Rhea" id="RHEA:28671"/>
        <dbReference type="Rhea" id="RHEA-COMP:10685"/>
        <dbReference type="Rhea" id="RHEA-COMP:10686"/>
        <dbReference type="ChEBI" id="CHEBI:15378"/>
        <dbReference type="ChEBI" id="CHEBI:16304"/>
        <dbReference type="ChEBI" id="CHEBI:18036"/>
        <dbReference type="ChEBI" id="CHEBI:18408"/>
        <dbReference type="ChEBI" id="CHEBI:30616"/>
        <dbReference type="ChEBI" id="CHEBI:57692"/>
        <dbReference type="ChEBI" id="CHEBI:58307"/>
        <dbReference type="EC" id="2.5.1.17"/>
    </reaction>
</comment>
<dbReference type="PANTHER" id="PTHR12213">
    <property type="entry name" value="CORRINOID ADENOSYLTRANSFERASE"/>
    <property type="match status" value="1"/>
</dbReference>
<feature type="domain" description="Cobalamin adenosyltransferase-like" evidence="16">
    <location>
        <begin position="3"/>
        <end position="165"/>
    </location>
</feature>
<keyword evidence="8 15" id="KW-0547">Nucleotide-binding</keyword>
<reference evidence="17 18" key="1">
    <citation type="submission" date="2018-03" db="EMBL/GenBank/DDBJ databases">
        <title>Bacillus urumqiensis sp. nov., a moderately haloalkaliphilic bacterium isolated from a salt lake.</title>
        <authorList>
            <person name="Zhao B."/>
            <person name="Liao Z."/>
        </authorList>
    </citation>
    <scope>NUCLEOTIDE SEQUENCE [LARGE SCALE GENOMIC DNA]</scope>
    <source>
        <strain evidence="17 18">BZ-SZ-XJ18</strain>
    </source>
</reference>
<evidence type="ECO:0000256" key="10">
    <source>
        <dbReference type="ARBA" id="ARBA00031529"/>
    </source>
</evidence>
<keyword evidence="6 15" id="KW-0169">Cobalamin biosynthesis</keyword>
<evidence type="ECO:0000256" key="5">
    <source>
        <dbReference type="ARBA" id="ARBA00020963"/>
    </source>
</evidence>
<dbReference type="AlphaFoldDB" id="A0A2P6MKG3"/>
<evidence type="ECO:0000313" key="17">
    <source>
        <dbReference type="EMBL" id="PRO66779.1"/>
    </source>
</evidence>
<evidence type="ECO:0000313" key="18">
    <source>
        <dbReference type="Proteomes" id="UP000243650"/>
    </source>
</evidence>
<dbReference type="GO" id="GO:0008817">
    <property type="term" value="F:corrinoid adenosyltransferase activity"/>
    <property type="evidence" value="ECO:0007669"/>
    <property type="project" value="UniProtKB-UniRule"/>
</dbReference>
<evidence type="ECO:0000256" key="1">
    <source>
        <dbReference type="ARBA" id="ARBA00005121"/>
    </source>
</evidence>
<evidence type="ECO:0000256" key="8">
    <source>
        <dbReference type="ARBA" id="ARBA00022741"/>
    </source>
</evidence>
<dbReference type="OrthoDB" id="9778896at2"/>
<proteinExistence type="inferred from homology"/>
<evidence type="ECO:0000256" key="2">
    <source>
        <dbReference type="ARBA" id="ARBA00007487"/>
    </source>
</evidence>
<name>A0A2P6MKG3_ALKUR</name>
<dbReference type="FunFam" id="1.20.1200.10:FF:000001">
    <property type="entry name" value="Cob(I)yrinic acid a,c-diamide adenosyltransferase"/>
    <property type="match status" value="1"/>
</dbReference>
<evidence type="ECO:0000259" key="16">
    <source>
        <dbReference type="Pfam" id="PF01923"/>
    </source>
</evidence>
<dbReference type="GO" id="GO:0005524">
    <property type="term" value="F:ATP binding"/>
    <property type="evidence" value="ECO:0007669"/>
    <property type="project" value="UniProtKB-UniRule"/>
</dbReference>
<evidence type="ECO:0000256" key="9">
    <source>
        <dbReference type="ARBA" id="ARBA00022840"/>
    </source>
</evidence>
<comment type="pathway">
    <text evidence="1 15">Cofactor biosynthesis; adenosylcobalamin biosynthesis; adenosylcobalamin from cob(II)yrinate a,c-diamide: step 2/7.</text>
</comment>
<evidence type="ECO:0000256" key="7">
    <source>
        <dbReference type="ARBA" id="ARBA00022679"/>
    </source>
</evidence>
<dbReference type="UniPathway" id="UPA00148">
    <property type="reaction ID" value="UER00233"/>
</dbReference>
<dbReference type="EMBL" id="PVNS01000002">
    <property type="protein sequence ID" value="PRO66779.1"/>
    <property type="molecule type" value="Genomic_DNA"/>
</dbReference>
<dbReference type="InterPro" id="IPR016030">
    <property type="entry name" value="CblAdoTrfase-like"/>
</dbReference>
<dbReference type="SUPFAM" id="SSF89028">
    <property type="entry name" value="Cobalamin adenosyltransferase-like"/>
    <property type="match status" value="1"/>
</dbReference>
<accession>A0A2P6MKG3</accession>
<dbReference type="EC" id="2.5.1.17" evidence="4 15"/>
<dbReference type="InterPro" id="IPR036451">
    <property type="entry name" value="CblAdoTrfase-like_sf"/>
</dbReference>
<evidence type="ECO:0000256" key="4">
    <source>
        <dbReference type="ARBA" id="ARBA00012454"/>
    </source>
</evidence>
<comment type="caution">
    <text evidence="17">The sequence shown here is derived from an EMBL/GenBank/DDBJ whole genome shotgun (WGS) entry which is preliminary data.</text>
</comment>
<evidence type="ECO:0000256" key="12">
    <source>
        <dbReference type="ARBA" id="ARBA00033354"/>
    </source>
</evidence>
<dbReference type="Gene3D" id="1.20.1200.10">
    <property type="entry name" value="Cobalamin adenosyltransferase-like"/>
    <property type="match status" value="1"/>
</dbReference>
<evidence type="ECO:0000256" key="11">
    <source>
        <dbReference type="ARBA" id="ARBA00033334"/>
    </source>
</evidence>
<sequence>MKIYTKQGDKGQTQLIGKRVSKTDPRVEAYGTVDELNSFIGSACAELEKTSMKKLLHELHEIQHELFDLGGDMADVSGKNKWKLTEKSVQRLEEQIDHHWDQAPEIRTFILPGGEPGAAQLHVCRTVARRAERLTAAASTEEPFPPQALPYLNRLSDYFFAAARAVNSDAGREDVLYARGSQVFSTDKE</sequence>
<gene>
    <name evidence="17" type="ORF">C6I21_02320</name>
</gene>
<comment type="similarity">
    <text evidence="2 15">Belongs to the Cob(I)alamin adenosyltransferase family.</text>
</comment>
<comment type="catalytic activity">
    <reaction evidence="13 15">
        <text>2 cob(II)yrinate a,c diamide + reduced [electron-transfer flavoprotein] + 2 ATP = 2 adenosylcob(III)yrinate a,c-diamide + 2 triphosphate + oxidized [electron-transfer flavoprotein] + 3 H(+)</text>
        <dbReference type="Rhea" id="RHEA:11528"/>
        <dbReference type="Rhea" id="RHEA-COMP:10685"/>
        <dbReference type="Rhea" id="RHEA-COMP:10686"/>
        <dbReference type="ChEBI" id="CHEBI:15378"/>
        <dbReference type="ChEBI" id="CHEBI:18036"/>
        <dbReference type="ChEBI" id="CHEBI:30616"/>
        <dbReference type="ChEBI" id="CHEBI:57692"/>
        <dbReference type="ChEBI" id="CHEBI:58307"/>
        <dbReference type="ChEBI" id="CHEBI:58503"/>
        <dbReference type="ChEBI" id="CHEBI:58537"/>
        <dbReference type="EC" id="2.5.1.17"/>
    </reaction>
</comment>
<keyword evidence="9 15" id="KW-0067">ATP-binding</keyword>
<keyword evidence="18" id="KW-1185">Reference proteome</keyword>
<dbReference type="Pfam" id="PF01923">
    <property type="entry name" value="Cob_adeno_trans"/>
    <property type="match status" value="1"/>
</dbReference>
<evidence type="ECO:0000256" key="15">
    <source>
        <dbReference type="RuleBase" id="RU366026"/>
    </source>
</evidence>
<dbReference type="PANTHER" id="PTHR12213:SF0">
    <property type="entry name" value="CORRINOID ADENOSYLTRANSFERASE MMAB"/>
    <property type="match status" value="1"/>
</dbReference>
<evidence type="ECO:0000256" key="13">
    <source>
        <dbReference type="ARBA" id="ARBA00048555"/>
    </source>
</evidence>
<organism evidence="17 18">
    <name type="scientific">Alkalicoccus urumqiensis</name>
    <name type="common">Bacillus urumqiensis</name>
    <dbReference type="NCBI Taxonomy" id="1548213"/>
    <lineage>
        <taxon>Bacteria</taxon>
        <taxon>Bacillati</taxon>
        <taxon>Bacillota</taxon>
        <taxon>Bacilli</taxon>
        <taxon>Bacillales</taxon>
        <taxon>Bacillaceae</taxon>
        <taxon>Alkalicoccus</taxon>
    </lineage>
</organism>
<comment type="subunit">
    <text evidence="3">Homotrimer.</text>
</comment>
<evidence type="ECO:0000256" key="14">
    <source>
        <dbReference type="ARBA" id="ARBA00048692"/>
    </source>
</evidence>
<evidence type="ECO:0000256" key="3">
    <source>
        <dbReference type="ARBA" id="ARBA00011233"/>
    </source>
</evidence>
<dbReference type="Proteomes" id="UP000243650">
    <property type="component" value="Unassembled WGS sequence"/>
</dbReference>
<dbReference type="RefSeq" id="WP_105957815.1">
    <property type="nucleotide sequence ID" value="NZ_PVNS01000002.1"/>
</dbReference>